<dbReference type="SUPFAM" id="SSF52540">
    <property type="entry name" value="P-loop containing nucleoside triphosphate hydrolases"/>
    <property type="match status" value="1"/>
</dbReference>
<evidence type="ECO:0000259" key="7">
    <source>
        <dbReference type="PROSITE" id="PS51192"/>
    </source>
</evidence>
<dbReference type="Gene3D" id="3.30.160.20">
    <property type="match status" value="1"/>
</dbReference>
<dbReference type="SMART" id="SM00847">
    <property type="entry name" value="HA2"/>
    <property type="match status" value="1"/>
</dbReference>
<dbReference type="Proteomes" id="UP001292094">
    <property type="component" value="Unassembled WGS sequence"/>
</dbReference>
<evidence type="ECO:0000256" key="2">
    <source>
        <dbReference type="ARBA" id="ARBA00022801"/>
    </source>
</evidence>
<dbReference type="CDD" id="cd17917">
    <property type="entry name" value="DEXHc_RHA-like"/>
    <property type="match status" value="1"/>
</dbReference>
<keyword evidence="2" id="KW-0378">Hydrolase</keyword>
<name>A0AAE1UC24_9EUCA</name>
<evidence type="ECO:0000256" key="6">
    <source>
        <dbReference type="ARBA" id="ARBA00060772"/>
    </source>
</evidence>
<keyword evidence="1" id="KW-0547">Nucleotide-binding</keyword>
<dbReference type="PANTHER" id="PTHR18934">
    <property type="entry name" value="ATP-DEPENDENT RNA HELICASE"/>
    <property type="match status" value="1"/>
</dbReference>
<evidence type="ECO:0008006" key="11">
    <source>
        <dbReference type="Google" id="ProtNLM"/>
    </source>
</evidence>
<keyword evidence="5" id="KW-0694">RNA-binding</keyword>
<dbReference type="Pfam" id="PF00270">
    <property type="entry name" value="DEAD"/>
    <property type="match status" value="1"/>
</dbReference>
<keyword evidence="3" id="KW-0347">Helicase</keyword>
<gene>
    <name evidence="9" type="ORF">Pmani_013544</name>
</gene>
<comment type="caution">
    <text evidence="9">The sequence shown here is derived from an EMBL/GenBank/DDBJ whole genome shotgun (WGS) entry which is preliminary data.</text>
</comment>
<sequence>MFRTLTTLTLAQGRNGSYRLLPFVKEWFPNITPSTTPNVLSTRNVQSTHIIYAKAKGALSKHKLHSQNKLQQLVVEDTHYIEKHKTAVLRVFPNVKSTVKNMFNNLSNNMNTAYRCEPKIAALGRIKNQMVFQCSLSITWPKFVTFHGYSYNKKNAELSAFTKAAEMLYRDEHMTENGYPVTVSEEERKNLMSELNRPPTITVPSNVMEEGWCLMHQYDKEIHPLMKKDIPSALQNLPVSMDEEYEEETAFKLKSITEDDDTLGDSSLSAERNNGQFTRDLLTGRMLDSYSGNNEYRNAFLLTKLNKQMRQSKGMRESPTLPILDYRDSIEGILREKRLLIVSGDTGCGKSTQVPQMIFDQWIQEGNGAECNILVTQPRRISAVALAKRIAQERNEKVGQSVGYQVRFQSSRIRDRGGIMFCTTGMLLQNLHFNPNLEGVSHVIVDEVHERSVQTDLLLILLRRVMKRHPQLRLLLMSASLSTDELQRYFGHDEAGLIRVPGTLFPLSRYFLPQALKTLSINPRKYSLEPLMNPENYLNSAVNTNLVVDVIKAIEYSKPPGAILCFLPGWQDISQVQTRLSEDARLKSRLWVLPLHSRLTLDDQELIFKHSPDNRRKVVLATNIAETSLTVNDVVYVIDTGFHKEQRYNSQKEVTVLGNHWISQANSQQRAGRAGRVQAGEVFHLYSSEVHSDMDPFPLPEIMKIPLEQVILQCKAHCGEESVRNFLSEGLSVPSRRLISAAVTTLQQLRMLEVDVHHNTEDLTSLGHRVLHFSTPPQLSKALVYASIFRCVDAALAISAVMTGGRGIFFNSLDHRSKTRKAKLSADPNSDLLAMWKLIKKWHECEDYGDALDFCNVHNLNYKSLRFNEGLKNVYGNHLYDALLVTDRSSELHLSPWSTHSGNSQLILGMLLAGVDRVLHIHRGTYTKGIIDPDSFTITTQKGAFISTTSECVLHQLPHETSPSDPLPRHLLCAHLSRDGVSRRTVARDLSLLHPLTVLLFAGRSIVVSKGDEEGCYISVDGKNQLSFHANERTASFLIKLREVMQQIVDHEIETRGLNASIPLVQNFCDKVVQYVNNILNIRER</sequence>
<dbReference type="InterPro" id="IPR001650">
    <property type="entry name" value="Helicase_C-like"/>
</dbReference>
<dbReference type="Gene3D" id="1.20.120.1080">
    <property type="match status" value="1"/>
</dbReference>
<organism evidence="9 10">
    <name type="scientific">Petrolisthes manimaculis</name>
    <dbReference type="NCBI Taxonomy" id="1843537"/>
    <lineage>
        <taxon>Eukaryota</taxon>
        <taxon>Metazoa</taxon>
        <taxon>Ecdysozoa</taxon>
        <taxon>Arthropoda</taxon>
        <taxon>Crustacea</taxon>
        <taxon>Multicrustacea</taxon>
        <taxon>Malacostraca</taxon>
        <taxon>Eumalacostraca</taxon>
        <taxon>Eucarida</taxon>
        <taxon>Decapoda</taxon>
        <taxon>Pleocyemata</taxon>
        <taxon>Anomura</taxon>
        <taxon>Galatheoidea</taxon>
        <taxon>Porcellanidae</taxon>
        <taxon>Petrolisthes</taxon>
    </lineage>
</organism>
<keyword evidence="10" id="KW-1185">Reference proteome</keyword>
<dbReference type="GO" id="GO:0005524">
    <property type="term" value="F:ATP binding"/>
    <property type="evidence" value="ECO:0007669"/>
    <property type="project" value="UniProtKB-KW"/>
</dbReference>
<dbReference type="InterPro" id="IPR014001">
    <property type="entry name" value="Helicase_ATP-bd"/>
</dbReference>
<dbReference type="GO" id="GO:0003724">
    <property type="term" value="F:RNA helicase activity"/>
    <property type="evidence" value="ECO:0007669"/>
    <property type="project" value="TreeGrafter"/>
</dbReference>
<dbReference type="Gene3D" id="3.40.50.300">
    <property type="entry name" value="P-loop containing nucleotide triphosphate hydrolases"/>
    <property type="match status" value="2"/>
</dbReference>
<evidence type="ECO:0000256" key="4">
    <source>
        <dbReference type="ARBA" id="ARBA00022840"/>
    </source>
</evidence>
<dbReference type="PANTHER" id="PTHR18934:SF257">
    <property type="entry name" value="ATP-DEPENDENT RNA HELICASE DHX30"/>
    <property type="match status" value="1"/>
</dbReference>
<dbReference type="AlphaFoldDB" id="A0AAE1UC24"/>
<dbReference type="GO" id="GO:0002151">
    <property type="term" value="F:G-quadruplex RNA binding"/>
    <property type="evidence" value="ECO:0007669"/>
    <property type="project" value="TreeGrafter"/>
</dbReference>
<evidence type="ECO:0000256" key="1">
    <source>
        <dbReference type="ARBA" id="ARBA00022741"/>
    </source>
</evidence>
<evidence type="ECO:0000259" key="8">
    <source>
        <dbReference type="PROSITE" id="PS51194"/>
    </source>
</evidence>
<protein>
    <recommendedName>
        <fullName evidence="11">RNA helicase</fullName>
    </recommendedName>
</protein>
<dbReference type="GO" id="GO:0005634">
    <property type="term" value="C:nucleus"/>
    <property type="evidence" value="ECO:0007669"/>
    <property type="project" value="TreeGrafter"/>
</dbReference>
<comment type="similarity">
    <text evidence="6">Belongs to the DExH box helicase family.</text>
</comment>
<dbReference type="InterPro" id="IPR007502">
    <property type="entry name" value="Helicase-assoc_dom"/>
</dbReference>
<dbReference type="InterPro" id="IPR011545">
    <property type="entry name" value="DEAD/DEAH_box_helicase_dom"/>
</dbReference>
<feature type="domain" description="Helicase C-terminal" evidence="8">
    <location>
        <begin position="549"/>
        <end position="718"/>
    </location>
</feature>
<reference evidence="9" key="1">
    <citation type="submission" date="2023-11" db="EMBL/GenBank/DDBJ databases">
        <title>Genome assemblies of two species of porcelain crab, Petrolisthes cinctipes and Petrolisthes manimaculis (Anomura: Porcellanidae).</title>
        <authorList>
            <person name="Angst P."/>
        </authorList>
    </citation>
    <scope>NUCLEOTIDE SEQUENCE</scope>
    <source>
        <strain evidence="9">PB745_02</strain>
        <tissue evidence="9">Gill</tissue>
    </source>
</reference>
<evidence type="ECO:0000313" key="10">
    <source>
        <dbReference type="Proteomes" id="UP001292094"/>
    </source>
</evidence>
<dbReference type="Pfam" id="PF00271">
    <property type="entry name" value="Helicase_C"/>
    <property type="match status" value="1"/>
</dbReference>
<dbReference type="GO" id="GO:0005737">
    <property type="term" value="C:cytoplasm"/>
    <property type="evidence" value="ECO:0007669"/>
    <property type="project" value="TreeGrafter"/>
</dbReference>
<dbReference type="GO" id="GO:0016787">
    <property type="term" value="F:hydrolase activity"/>
    <property type="evidence" value="ECO:0007669"/>
    <property type="project" value="UniProtKB-KW"/>
</dbReference>
<dbReference type="SMART" id="SM00490">
    <property type="entry name" value="HELICc"/>
    <property type="match status" value="1"/>
</dbReference>
<dbReference type="FunFam" id="3.40.50.300:FF:000526">
    <property type="entry name" value="DExH-box ATP-dependent RNA helicase DExH3"/>
    <property type="match status" value="1"/>
</dbReference>
<feature type="domain" description="Helicase ATP-binding" evidence="7">
    <location>
        <begin position="331"/>
        <end position="499"/>
    </location>
</feature>
<evidence type="ECO:0000256" key="3">
    <source>
        <dbReference type="ARBA" id="ARBA00022806"/>
    </source>
</evidence>
<dbReference type="SMART" id="SM00487">
    <property type="entry name" value="DEXDc"/>
    <property type="match status" value="1"/>
</dbReference>
<dbReference type="PROSITE" id="PS51194">
    <property type="entry name" value="HELICASE_CTER"/>
    <property type="match status" value="1"/>
</dbReference>
<dbReference type="InterPro" id="IPR027417">
    <property type="entry name" value="P-loop_NTPase"/>
</dbReference>
<dbReference type="CDD" id="cd18791">
    <property type="entry name" value="SF2_C_RHA"/>
    <property type="match status" value="1"/>
</dbReference>
<accession>A0AAE1UC24</accession>
<evidence type="ECO:0000256" key="5">
    <source>
        <dbReference type="ARBA" id="ARBA00022884"/>
    </source>
</evidence>
<keyword evidence="4" id="KW-0067">ATP-binding</keyword>
<dbReference type="Pfam" id="PF21010">
    <property type="entry name" value="HA2_C"/>
    <property type="match status" value="1"/>
</dbReference>
<dbReference type="GO" id="GO:0003678">
    <property type="term" value="F:DNA helicase activity"/>
    <property type="evidence" value="ECO:0007669"/>
    <property type="project" value="TreeGrafter"/>
</dbReference>
<evidence type="ECO:0000313" key="9">
    <source>
        <dbReference type="EMBL" id="KAK4315216.1"/>
    </source>
</evidence>
<proteinExistence type="inferred from homology"/>
<dbReference type="EMBL" id="JAWZYT010001128">
    <property type="protein sequence ID" value="KAK4315216.1"/>
    <property type="molecule type" value="Genomic_DNA"/>
</dbReference>
<dbReference type="PROSITE" id="PS51192">
    <property type="entry name" value="HELICASE_ATP_BIND_1"/>
    <property type="match status" value="1"/>
</dbReference>
<dbReference type="InterPro" id="IPR002464">
    <property type="entry name" value="DNA/RNA_helicase_DEAH_CS"/>
</dbReference>
<dbReference type="PROSITE" id="PS00690">
    <property type="entry name" value="DEAH_ATP_HELICASE"/>
    <property type="match status" value="1"/>
</dbReference>